<gene>
    <name evidence="2" type="ORF">LTR25_004361</name>
</gene>
<dbReference type="AlphaFoldDB" id="A0AAV9QCN0"/>
<feature type="region of interest" description="Disordered" evidence="1">
    <location>
        <begin position="1"/>
        <end position="24"/>
    </location>
</feature>
<sequence>MKRKYEESMNDHSAPRNEEGLESRMKCRKTIEHEDGADGEVDKSPQTKGCKTVASATWVQKLSDEEMTALEKLVKEQQRQWKHVQGFILSVITR</sequence>
<comment type="caution">
    <text evidence="2">The sequence shown here is derived from an EMBL/GenBank/DDBJ whole genome shotgun (WGS) entry which is preliminary data.</text>
</comment>
<dbReference type="Proteomes" id="UP001345827">
    <property type="component" value="Unassembled WGS sequence"/>
</dbReference>
<evidence type="ECO:0000256" key="1">
    <source>
        <dbReference type="SAM" id="MobiDB-lite"/>
    </source>
</evidence>
<reference evidence="2 3" key="1">
    <citation type="submission" date="2023-06" db="EMBL/GenBank/DDBJ databases">
        <title>Black Yeasts Isolated from many extreme environments.</title>
        <authorList>
            <person name="Coleine C."/>
            <person name="Stajich J.E."/>
            <person name="Selbmann L."/>
        </authorList>
    </citation>
    <scope>NUCLEOTIDE SEQUENCE [LARGE SCALE GENOMIC DNA]</scope>
    <source>
        <strain evidence="2 3">CCFEE 5887</strain>
    </source>
</reference>
<proteinExistence type="predicted"/>
<organism evidence="2 3">
    <name type="scientific">Vermiconidia calcicola</name>
    <dbReference type="NCBI Taxonomy" id="1690605"/>
    <lineage>
        <taxon>Eukaryota</taxon>
        <taxon>Fungi</taxon>
        <taxon>Dikarya</taxon>
        <taxon>Ascomycota</taxon>
        <taxon>Pezizomycotina</taxon>
        <taxon>Dothideomycetes</taxon>
        <taxon>Dothideomycetidae</taxon>
        <taxon>Mycosphaerellales</taxon>
        <taxon>Extremaceae</taxon>
        <taxon>Vermiconidia</taxon>
    </lineage>
</organism>
<accession>A0AAV9QCN0</accession>
<dbReference type="EMBL" id="JAXLQG010000006">
    <property type="protein sequence ID" value="KAK5538817.1"/>
    <property type="molecule type" value="Genomic_DNA"/>
</dbReference>
<keyword evidence="3" id="KW-1185">Reference proteome</keyword>
<evidence type="ECO:0000313" key="3">
    <source>
        <dbReference type="Proteomes" id="UP001345827"/>
    </source>
</evidence>
<evidence type="ECO:0000313" key="2">
    <source>
        <dbReference type="EMBL" id="KAK5538817.1"/>
    </source>
</evidence>
<protein>
    <submittedName>
        <fullName evidence="2">Uncharacterized protein</fullName>
    </submittedName>
</protein>
<name>A0AAV9QCN0_9PEZI</name>